<comment type="catalytic activity">
    <reaction evidence="7">
        <text>shikimate + NADP(+) = 3-dehydroshikimate + NADPH + H(+)</text>
        <dbReference type="Rhea" id="RHEA:17737"/>
        <dbReference type="ChEBI" id="CHEBI:15378"/>
        <dbReference type="ChEBI" id="CHEBI:16630"/>
        <dbReference type="ChEBI" id="CHEBI:36208"/>
        <dbReference type="ChEBI" id="CHEBI:57783"/>
        <dbReference type="ChEBI" id="CHEBI:58349"/>
        <dbReference type="EC" id="1.1.1.25"/>
    </reaction>
</comment>
<keyword evidence="11" id="KW-1185">Reference proteome</keyword>
<proteinExistence type="inferred from homology"/>
<keyword evidence="3 7" id="KW-0028">Amino-acid biosynthesis</keyword>
<organism evidence="10 11">
    <name type="scientific">Jeotgalicoccus halotolerans</name>
    <dbReference type="NCBI Taxonomy" id="157227"/>
    <lineage>
        <taxon>Bacteria</taxon>
        <taxon>Bacillati</taxon>
        <taxon>Bacillota</taxon>
        <taxon>Bacilli</taxon>
        <taxon>Bacillales</taxon>
        <taxon>Staphylococcaceae</taxon>
        <taxon>Jeotgalicoccus</taxon>
    </lineage>
</organism>
<feature type="binding site" evidence="7">
    <location>
        <position position="60"/>
    </location>
    <ligand>
        <name>shikimate</name>
        <dbReference type="ChEBI" id="CHEBI:36208"/>
    </ligand>
</feature>
<dbReference type="EC" id="1.1.1.25" evidence="2 7"/>
<dbReference type="GO" id="GO:0008652">
    <property type="term" value="P:amino acid biosynthetic process"/>
    <property type="evidence" value="ECO:0007669"/>
    <property type="project" value="UniProtKB-KW"/>
</dbReference>
<gene>
    <name evidence="7" type="primary">aroE</name>
    <name evidence="10" type="ORF">DFR63_0796</name>
</gene>
<dbReference type="SUPFAM" id="SSF51735">
    <property type="entry name" value="NAD(P)-binding Rossmann-fold domains"/>
    <property type="match status" value="1"/>
</dbReference>
<dbReference type="OrthoDB" id="9792692at2"/>
<dbReference type="Gene3D" id="3.40.50.10860">
    <property type="entry name" value="Leucine Dehydrogenase, chain A, domain 1"/>
    <property type="match status" value="1"/>
</dbReference>
<feature type="binding site" evidence="7">
    <location>
        <position position="100"/>
    </location>
    <ligand>
        <name>shikimate</name>
        <dbReference type="ChEBI" id="CHEBI:36208"/>
    </ligand>
</feature>
<feature type="binding site" evidence="7">
    <location>
        <position position="85"/>
    </location>
    <ligand>
        <name>shikimate</name>
        <dbReference type="ChEBI" id="CHEBI:36208"/>
    </ligand>
</feature>
<evidence type="ECO:0000259" key="8">
    <source>
        <dbReference type="Pfam" id="PF08501"/>
    </source>
</evidence>
<sequence length="265" mass="29025">MNYAVVGYPIKHTLSPVIHDANFKALNVEADYMALEVTPEGLGDIKALVNEYNLSGFNVTVPHKEKIMKHLDWIAPAAEKIGAVNTVHIKDGRYCGYNTDITGYMKAFNDAFGTGCRRVLILGAGGAAKAVYRAHADNGDEVTVIARRRESFESFKTADFNGVLNTEFTGGSYDAVINATPLGLKGEDVFEAFQLDSSFITDDTAGMDLIYNPAVTPFMNYFNNNANGLGMLVNQALDAFEIWTGKHGSNKAVQTALQQYMEERK</sequence>
<evidence type="ECO:0000256" key="5">
    <source>
        <dbReference type="ARBA" id="ARBA00023002"/>
    </source>
</evidence>
<evidence type="ECO:0000256" key="6">
    <source>
        <dbReference type="ARBA" id="ARBA00023141"/>
    </source>
</evidence>
<keyword evidence="5 7" id="KW-0560">Oxidoreductase</keyword>
<comment type="caution">
    <text evidence="10">The sequence shown here is derived from an EMBL/GenBank/DDBJ whole genome shotgun (WGS) entry which is preliminary data.</text>
</comment>
<comment type="similarity">
    <text evidence="7">Belongs to the shikimate dehydrogenase family.</text>
</comment>
<dbReference type="NCBIfam" id="TIGR00507">
    <property type="entry name" value="aroE"/>
    <property type="match status" value="1"/>
</dbReference>
<dbReference type="GO" id="GO:0019632">
    <property type="term" value="P:shikimate metabolic process"/>
    <property type="evidence" value="ECO:0007669"/>
    <property type="project" value="InterPro"/>
</dbReference>
<feature type="binding site" evidence="7">
    <location>
        <position position="235"/>
    </location>
    <ligand>
        <name>shikimate</name>
        <dbReference type="ChEBI" id="CHEBI:36208"/>
    </ligand>
</feature>
<evidence type="ECO:0000256" key="7">
    <source>
        <dbReference type="HAMAP-Rule" id="MF_00222"/>
    </source>
</evidence>
<feature type="domain" description="Shikimate dehydrogenase substrate binding N-terminal" evidence="8">
    <location>
        <begin position="5"/>
        <end position="87"/>
    </location>
</feature>
<dbReference type="RefSeq" id="WP_115884429.1">
    <property type="nucleotide sequence ID" value="NZ_CBCSHX010000001.1"/>
</dbReference>
<feature type="domain" description="SDH C-terminal" evidence="9">
    <location>
        <begin position="228"/>
        <end position="257"/>
    </location>
</feature>
<evidence type="ECO:0000313" key="11">
    <source>
        <dbReference type="Proteomes" id="UP000257076"/>
    </source>
</evidence>
<evidence type="ECO:0000256" key="1">
    <source>
        <dbReference type="ARBA" id="ARBA00004871"/>
    </source>
</evidence>
<accession>A0A3E0B3I9</accession>
<comment type="subunit">
    <text evidence="7">Homodimer.</text>
</comment>
<dbReference type="InterPro" id="IPR013708">
    <property type="entry name" value="Shikimate_DH-bd_N"/>
</dbReference>
<dbReference type="InterPro" id="IPR046346">
    <property type="entry name" value="Aminoacid_DH-like_N_sf"/>
</dbReference>
<dbReference type="Proteomes" id="UP000257076">
    <property type="component" value="Unassembled WGS sequence"/>
</dbReference>
<dbReference type="Pfam" id="PF18317">
    <property type="entry name" value="SDH_C"/>
    <property type="match status" value="1"/>
</dbReference>
<dbReference type="AlphaFoldDB" id="A0A3E0B3I9"/>
<feature type="binding site" evidence="7">
    <location>
        <begin position="123"/>
        <end position="127"/>
    </location>
    <ligand>
        <name>NADP(+)</name>
        <dbReference type="ChEBI" id="CHEBI:58349"/>
    </ligand>
</feature>
<evidence type="ECO:0000256" key="3">
    <source>
        <dbReference type="ARBA" id="ARBA00022605"/>
    </source>
</evidence>
<comment type="pathway">
    <text evidence="1 7">Metabolic intermediate biosynthesis; chorismate biosynthesis; chorismate from D-erythrose 4-phosphate and phosphoenolpyruvate: step 4/7.</text>
</comment>
<dbReference type="GO" id="GO:0050661">
    <property type="term" value="F:NADP binding"/>
    <property type="evidence" value="ECO:0007669"/>
    <property type="project" value="InterPro"/>
</dbReference>
<dbReference type="GO" id="GO:0005829">
    <property type="term" value="C:cytosol"/>
    <property type="evidence" value="ECO:0007669"/>
    <property type="project" value="TreeGrafter"/>
</dbReference>
<keyword evidence="6 7" id="KW-0057">Aromatic amino acid biosynthesis</keyword>
<evidence type="ECO:0000313" key="10">
    <source>
        <dbReference type="EMBL" id="REG25752.1"/>
    </source>
</evidence>
<dbReference type="EMBL" id="QUMW01000009">
    <property type="protein sequence ID" value="REG25752.1"/>
    <property type="molecule type" value="Genomic_DNA"/>
</dbReference>
<evidence type="ECO:0000259" key="9">
    <source>
        <dbReference type="Pfam" id="PF18317"/>
    </source>
</evidence>
<dbReference type="InterPro" id="IPR041121">
    <property type="entry name" value="SDH_C"/>
</dbReference>
<dbReference type="PANTHER" id="PTHR21089">
    <property type="entry name" value="SHIKIMATE DEHYDROGENASE"/>
    <property type="match status" value="1"/>
</dbReference>
<dbReference type="GO" id="GO:0004764">
    <property type="term" value="F:shikimate 3-dehydrogenase (NADP+) activity"/>
    <property type="evidence" value="ECO:0007669"/>
    <property type="project" value="UniProtKB-UniRule"/>
</dbReference>
<dbReference type="InterPro" id="IPR036291">
    <property type="entry name" value="NAD(P)-bd_dom_sf"/>
</dbReference>
<feature type="binding site" evidence="7">
    <location>
        <position position="228"/>
    </location>
    <ligand>
        <name>NADP(+)</name>
        <dbReference type="ChEBI" id="CHEBI:58349"/>
    </ligand>
</feature>
<dbReference type="InterPro" id="IPR011342">
    <property type="entry name" value="Shikimate_DH"/>
</dbReference>
<feature type="binding site" evidence="7">
    <location>
        <position position="209"/>
    </location>
    <ligand>
        <name>NADP(+)</name>
        <dbReference type="ChEBI" id="CHEBI:58349"/>
    </ligand>
</feature>
<feature type="binding site" evidence="7">
    <location>
        <begin position="13"/>
        <end position="15"/>
    </location>
    <ligand>
        <name>shikimate</name>
        <dbReference type="ChEBI" id="CHEBI:36208"/>
    </ligand>
</feature>
<comment type="function">
    <text evidence="7">Involved in the biosynthesis of the chorismate, which leads to the biosynthesis of aromatic amino acids. Catalyzes the reversible NADPH linked reduction of 3-dehydroshikimate (DHSA) to yield shikimate (SA).</text>
</comment>
<comment type="caution">
    <text evidence="7">Lacks conserved residue(s) required for the propagation of feature annotation.</text>
</comment>
<dbReference type="InterPro" id="IPR022893">
    <property type="entry name" value="Shikimate_DH_fam"/>
</dbReference>
<dbReference type="UniPathway" id="UPA00053">
    <property type="reaction ID" value="UER00087"/>
</dbReference>
<dbReference type="Gene3D" id="3.40.50.720">
    <property type="entry name" value="NAD(P)-binding Rossmann-like Domain"/>
    <property type="match status" value="1"/>
</dbReference>
<dbReference type="GO" id="GO:0009423">
    <property type="term" value="P:chorismate biosynthetic process"/>
    <property type="evidence" value="ECO:0007669"/>
    <property type="project" value="UniProtKB-UniRule"/>
</dbReference>
<keyword evidence="4 7" id="KW-0521">NADP</keyword>
<feature type="active site" description="Proton acceptor" evidence="7">
    <location>
        <position position="64"/>
    </location>
</feature>
<name>A0A3E0B3I9_9STAP</name>
<feature type="binding site" evidence="7">
    <location>
        <position position="211"/>
    </location>
    <ligand>
        <name>shikimate</name>
        <dbReference type="ChEBI" id="CHEBI:36208"/>
    </ligand>
</feature>
<dbReference type="GO" id="GO:0009073">
    <property type="term" value="P:aromatic amino acid family biosynthetic process"/>
    <property type="evidence" value="ECO:0007669"/>
    <property type="project" value="UniProtKB-KW"/>
</dbReference>
<dbReference type="HAMAP" id="MF_00222">
    <property type="entry name" value="Shikimate_DH_AroE"/>
    <property type="match status" value="1"/>
</dbReference>
<dbReference type="PANTHER" id="PTHR21089:SF1">
    <property type="entry name" value="BIFUNCTIONAL 3-DEHYDROQUINATE DEHYDRATASE_SHIKIMATE DEHYDROGENASE, CHLOROPLASTIC"/>
    <property type="match status" value="1"/>
</dbReference>
<reference evidence="10 11" key="1">
    <citation type="submission" date="2018-08" db="EMBL/GenBank/DDBJ databases">
        <title>Genomic Encyclopedia of Type Strains, Phase IV (KMG-IV): sequencing the most valuable type-strain genomes for metagenomic binning, comparative biology and taxonomic classification.</title>
        <authorList>
            <person name="Goeker M."/>
        </authorList>
    </citation>
    <scope>NUCLEOTIDE SEQUENCE [LARGE SCALE GENOMIC DNA]</scope>
    <source>
        <strain evidence="10 11">DSM 17274</strain>
    </source>
</reference>
<dbReference type="Pfam" id="PF08501">
    <property type="entry name" value="Shikimate_dh_N"/>
    <property type="match status" value="1"/>
</dbReference>
<dbReference type="CDD" id="cd01065">
    <property type="entry name" value="NAD_bind_Shikimate_DH"/>
    <property type="match status" value="1"/>
</dbReference>
<evidence type="ECO:0000256" key="4">
    <source>
        <dbReference type="ARBA" id="ARBA00022857"/>
    </source>
</evidence>
<protein>
    <recommendedName>
        <fullName evidence="2 7">Shikimate dehydrogenase (NADP(+))</fullName>
        <shortName evidence="7">SDH</shortName>
        <ecNumber evidence="2 7">1.1.1.25</ecNumber>
    </recommendedName>
</protein>
<dbReference type="SUPFAM" id="SSF53223">
    <property type="entry name" value="Aminoacid dehydrogenase-like, N-terminal domain"/>
    <property type="match status" value="1"/>
</dbReference>
<evidence type="ECO:0000256" key="2">
    <source>
        <dbReference type="ARBA" id="ARBA00012962"/>
    </source>
</evidence>